<evidence type="ECO:0000313" key="2">
    <source>
        <dbReference type="Proteomes" id="UP000603865"/>
    </source>
</evidence>
<name>A0A918F8S4_9DEIO</name>
<reference evidence="1" key="2">
    <citation type="submission" date="2020-09" db="EMBL/GenBank/DDBJ databases">
        <authorList>
            <person name="Sun Q."/>
            <person name="Ohkuma M."/>
        </authorList>
    </citation>
    <scope>NUCLEOTIDE SEQUENCE</scope>
    <source>
        <strain evidence="1">JCM 31311</strain>
    </source>
</reference>
<dbReference type="AlphaFoldDB" id="A0A918F8S4"/>
<reference evidence="1" key="1">
    <citation type="journal article" date="2014" name="Int. J. Syst. Evol. Microbiol.">
        <title>Complete genome sequence of Corynebacterium casei LMG S-19264T (=DSM 44701T), isolated from a smear-ripened cheese.</title>
        <authorList>
            <consortium name="US DOE Joint Genome Institute (JGI-PGF)"/>
            <person name="Walter F."/>
            <person name="Albersmeier A."/>
            <person name="Kalinowski J."/>
            <person name="Ruckert C."/>
        </authorList>
    </citation>
    <scope>NUCLEOTIDE SEQUENCE</scope>
    <source>
        <strain evidence="1">JCM 31311</strain>
    </source>
</reference>
<keyword evidence="2" id="KW-1185">Reference proteome</keyword>
<comment type="caution">
    <text evidence="1">The sequence shown here is derived from an EMBL/GenBank/DDBJ whole genome shotgun (WGS) entry which is preliminary data.</text>
</comment>
<proteinExistence type="predicted"/>
<sequence length="126" mass="13545">MDGRWGNAMNVQSHNDFFKPRTPLQAAEATCTTKTDTYFVSSICLSTSPTSRTTQHSVTVTRLSDGKAAPSHEYLIATSRVRKNENGDKVAVPYYSASGVGSWGTWQAAMDAFLAQGVAFFEGGAA</sequence>
<protein>
    <submittedName>
        <fullName evidence="1">Uncharacterized protein</fullName>
    </submittedName>
</protein>
<dbReference type="Proteomes" id="UP000603865">
    <property type="component" value="Unassembled WGS sequence"/>
</dbReference>
<dbReference type="EMBL" id="BMQL01000019">
    <property type="protein sequence ID" value="GGR16400.1"/>
    <property type="molecule type" value="Genomic_DNA"/>
</dbReference>
<gene>
    <name evidence="1" type="ORF">GCM10008957_31310</name>
</gene>
<organism evidence="1 2">
    <name type="scientific">Deinococcus ruber</name>
    <dbReference type="NCBI Taxonomy" id="1848197"/>
    <lineage>
        <taxon>Bacteria</taxon>
        <taxon>Thermotogati</taxon>
        <taxon>Deinococcota</taxon>
        <taxon>Deinococci</taxon>
        <taxon>Deinococcales</taxon>
        <taxon>Deinococcaceae</taxon>
        <taxon>Deinococcus</taxon>
    </lineage>
</organism>
<accession>A0A918F8S4</accession>
<evidence type="ECO:0000313" key="1">
    <source>
        <dbReference type="EMBL" id="GGR16400.1"/>
    </source>
</evidence>